<evidence type="ECO:0000256" key="5">
    <source>
        <dbReference type="ARBA" id="ARBA00023163"/>
    </source>
</evidence>
<evidence type="ECO:0000313" key="9">
    <source>
        <dbReference type="Proteomes" id="UP000183209"/>
    </source>
</evidence>
<feature type="domain" description="RNA polymerase sigma-70 region 2" evidence="6">
    <location>
        <begin position="16"/>
        <end position="79"/>
    </location>
</feature>
<dbReference type="InterPro" id="IPR007627">
    <property type="entry name" value="RNA_pol_sigma70_r2"/>
</dbReference>
<dbReference type="GO" id="GO:0003677">
    <property type="term" value="F:DNA binding"/>
    <property type="evidence" value="ECO:0007669"/>
    <property type="project" value="UniProtKB-KW"/>
</dbReference>
<sequence>MNQKEKNSVIQQLTRKEESRLVYFLKQWIPNKEDAKDIAQDVFYNLVLGFEEIKDIDKMTSWLYSTARFKAIDFLRKKKPTLASDMNRSHDTEEQASDIFEWLQDYIPPQQEIVMWQEEVYEVLANALARLPVAQRDAFVLHEMEGVPMAEIARQEQVSVNTILSRKRYAVTALKKELQLLYNELND</sequence>
<keyword evidence="2" id="KW-0805">Transcription regulation</keyword>
<dbReference type="OrthoDB" id="9784272at2"/>
<dbReference type="InterPro" id="IPR014284">
    <property type="entry name" value="RNA_pol_sigma-70_dom"/>
</dbReference>
<protein>
    <submittedName>
        <fullName evidence="8">RNA polymerase sigma factor, sigma-70 family</fullName>
    </submittedName>
</protein>
<keyword evidence="4" id="KW-0238">DNA-binding</keyword>
<dbReference type="PANTHER" id="PTHR43133:SF8">
    <property type="entry name" value="RNA POLYMERASE SIGMA FACTOR HI_1459-RELATED"/>
    <property type="match status" value="1"/>
</dbReference>
<evidence type="ECO:0000259" key="6">
    <source>
        <dbReference type="Pfam" id="PF04542"/>
    </source>
</evidence>
<keyword evidence="5" id="KW-0804">Transcription</keyword>
<proteinExistence type="inferred from homology"/>
<keyword evidence="3" id="KW-0731">Sigma factor</keyword>
<evidence type="ECO:0000313" key="8">
    <source>
        <dbReference type="EMBL" id="SFS93609.1"/>
    </source>
</evidence>
<dbReference type="InterPro" id="IPR013324">
    <property type="entry name" value="RNA_pol_sigma_r3/r4-like"/>
</dbReference>
<gene>
    <name evidence="8" type="ORF">SAMN04487906_2198</name>
</gene>
<dbReference type="Proteomes" id="UP000183209">
    <property type="component" value="Unassembled WGS sequence"/>
</dbReference>
<dbReference type="Pfam" id="PF04542">
    <property type="entry name" value="Sigma70_r2"/>
    <property type="match status" value="1"/>
</dbReference>
<evidence type="ECO:0000256" key="1">
    <source>
        <dbReference type="ARBA" id="ARBA00010641"/>
    </source>
</evidence>
<dbReference type="InterPro" id="IPR013325">
    <property type="entry name" value="RNA_pol_sigma_r2"/>
</dbReference>
<dbReference type="GO" id="GO:0006352">
    <property type="term" value="P:DNA-templated transcription initiation"/>
    <property type="evidence" value="ECO:0007669"/>
    <property type="project" value="InterPro"/>
</dbReference>
<reference evidence="8 9" key="1">
    <citation type="submission" date="2016-10" db="EMBL/GenBank/DDBJ databases">
        <authorList>
            <person name="de Groot N.N."/>
        </authorList>
    </citation>
    <scope>NUCLEOTIDE SEQUENCE [LARGE SCALE GENOMIC DNA]</scope>
    <source>
        <strain evidence="8 9">CGMCC 1.6114</strain>
    </source>
</reference>
<evidence type="ECO:0000256" key="2">
    <source>
        <dbReference type="ARBA" id="ARBA00023015"/>
    </source>
</evidence>
<accession>A0A1I6TWI7</accession>
<dbReference type="InterPro" id="IPR013249">
    <property type="entry name" value="RNA_pol_sigma70_r4_t2"/>
</dbReference>
<evidence type="ECO:0000259" key="7">
    <source>
        <dbReference type="Pfam" id="PF08281"/>
    </source>
</evidence>
<feature type="domain" description="RNA polymerase sigma factor 70 region 4 type 2" evidence="7">
    <location>
        <begin position="123"/>
        <end position="166"/>
    </location>
</feature>
<dbReference type="RefSeq" id="WP_074978837.1">
    <property type="nucleotide sequence ID" value="NZ_FPAG01000006.1"/>
</dbReference>
<dbReference type="Gene3D" id="1.10.1740.10">
    <property type="match status" value="1"/>
</dbReference>
<dbReference type="Pfam" id="PF08281">
    <property type="entry name" value="Sigma70_r4_2"/>
    <property type="match status" value="1"/>
</dbReference>
<dbReference type="PANTHER" id="PTHR43133">
    <property type="entry name" value="RNA POLYMERASE ECF-TYPE SIGMA FACTO"/>
    <property type="match status" value="1"/>
</dbReference>
<dbReference type="SUPFAM" id="SSF88946">
    <property type="entry name" value="Sigma2 domain of RNA polymerase sigma factors"/>
    <property type="match status" value="1"/>
</dbReference>
<dbReference type="Gene3D" id="1.10.10.10">
    <property type="entry name" value="Winged helix-like DNA-binding domain superfamily/Winged helix DNA-binding domain"/>
    <property type="match status" value="1"/>
</dbReference>
<dbReference type="NCBIfam" id="TIGR02937">
    <property type="entry name" value="sigma70-ECF"/>
    <property type="match status" value="1"/>
</dbReference>
<organism evidence="8 9">
    <name type="scientific">Zhouia amylolytica</name>
    <dbReference type="NCBI Taxonomy" id="376730"/>
    <lineage>
        <taxon>Bacteria</taxon>
        <taxon>Pseudomonadati</taxon>
        <taxon>Bacteroidota</taxon>
        <taxon>Flavobacteriia</taxon>
        <taxon>Flavobacteriales</taxon>
        <taxon>Flavobacteriaceae</taxon>
        <taxon>Zhouia</taxon>
    </lineage>
</organism>
<evidence type="ECO:0000256" key="4">
    <source>
        <dbReference type="ARBA" id="ARBA00023125"/>
    </source>
</evidence>
<comment type="similarity">
    <text evidence="1">Belongs to the sigma-70 factor family. ECF subfamily.</text>
</comment>
<evidence type="ECO:0000256" key="3">
    <source>
        <dbReference type="ARBA" id="ARBA00023082"/>
    </source>
</evidence>
<dbReference type="EMBL" id="FPAG01000006">
    <property type="protein sequence ID" value="SFS93609.1"/>
    <property type="molecule type" value="Genomic_DNA"/>
</dbReference>
<dbReference type="SUPFAM" id="SSF88659">
    <property type="entry name" value="Sigma3 and sigma4 domains of RNA polymerase sigma factors"/>
    <property type="match status" value="1"/>
</dbReference>
<name>A0A1I6TWI7_9FLAO</name>
<dbReference type="AlphaFoldDB" id="A0A1I6TWI7"/>
<dbReference type="InterPro" id="IPR039425">
    <property type="entry name" value="RNA_pol_sigma-70-like"/>
</dbReference>
<dbReference type="GO" id="GO:0016987">
    <property type="term" value="F:sigma factor activity"/>
    <property type="evidence" value="ECO:0007669"/>
    <property type="project" value="UniProtKB-KW"/>
</dbReference>
<dbReference type="InterPro" id="IPR036388">
    <property type="entry name" value="WH-like_DNA-bd_sf"/>
</dbReference>